<feature type="transmembrane region" description="Helical" evidence="6">
    <location>
        <begin position="31"/>
        <end position="53"/>
    </location>
</feature>
<feature type="transmembrane region" description="Helical" evidence="6">
    <location>
        <begin position="739"/>
        <end position="763"/>
    </location>
</feature>
<feature type="transmembrane region" description="Helical" evidence="6">
    <location>
        <begin position="65"/>
        <end position="85"/>
    </location>
</feature>
<name>A0A917IW69_9BACT</name>
<dbReference type="RefSeq" id="WP_229687779.1">
    <property type="nucleotide sequence ID" value="NZ_BMIB01000002.1"/>
</dbReference>
<evidence type="ECO:0000256" key="4">
    <source>
        <dbReference type="ARBA" id="ARBA00022989"/>
    </source>
</evidence>
<proteinExistence type="predicted"/>
<evidence type="ECO:0000256" key="6">
    <source>
        <dbReference type="SAM" id="Phobius"/>
    </source>
</evidence>
<feature type="transmembrane region" description="Helical" evidence="6">
    <location>
        <begin position="956"/>
        <end position="974"/>
    </location>
</feature>
<evidence type="ECO:0000259" key="8">
    <source>
        <dbReference type="Pfam" id="PF05140"/>
    </source>
</evidence>
<comment type="subcellular location">
    <subcellularLocation>
        <location evidence="1">Membrane</location>
        <topology evidence="1">Multi-pass membrane protein</topology>
    </subcellularLocation>
</comment>
<gene>
    <name evidence="9" type="primary">ccsBA</name>
    <name evidence="9" type="ORF">GCM10011379_14910</name>
</gene>
<dbReference type="NCBIfam" id="TIGR03144">
    <property type="entry name" value="cytochr_II_ccsB"/>
    <property type="match status" value="1"/>
</dbReference>
<evidence type="ECO:0000313" key="9">
    <source>
        <dbReference type="EMBL" id="GGH63700.1"/>
    </source>
</evidence>
<evidence type="ECO:0000256" key="1">
    <source>
        <dbReference type="ARBA" id="ARBA00004141"/>
    </source>
</evidence>
<evidence type="ECO:0000256" key="2">
    <source>
        <dbReference type="ARBA" id="ARBA00022692"/>
    </source>
</evidence>
<dbReference type="PANTHER" id="PTHR30071:SF1">
    <property type="entry name" value="CYTOCHROME B_B6 PROTEIN-RELATED"/>
    <property type="match status" value="1"/>
</dbReference>
<feature type="transmembrane region" description="Helical" evidence="6">
    <location>
        <begin position="809"/>
        <end position="825"/>
    </location>
</feature>
<feature type="domain" description="Cytochrome c assembly protein" evidence="7">
    <location>
        <begin position="803"/>
        <end position="1009"/>
    </location>
</feature>
<dbReference type="PANTHER" id="PTHR30071">
    <property type="entry name" value="HEME EXPORTER PROTEIN C"/>
    <property type="match status" value="1"/>
</dbReference>
<keyword evidence="4 6" id="KW-1133">Transmembrane helix</keyword>
<feature type="transmembrane region" description="Helical" evidence="6">
    <location>
        <begin position="871"/>
        <end position="896"/>
    </location>
</feature>
<dbReference type="Proteomes" id="UP000627292">
    <property type="component" value="Unassembled WGS sequence"/>
</dbReference>
<dbReference type="InterPro" id="IPR045062">
    <property type="entry name" value="Cyt_c_biogenesis_CcsA/CcmC"/>
</dbReference>
<feature type="transmembrane region" description="Helical" evidence="6">
    <location>
        <begin position="917"/>
        <end position="936"/>
    </location>
</feature>
<keyword evidence="3" id="KW-0201">Cytochrome c-type biogenesis</keyword>
<evidence type="ECO:0000313" key="10">
    <source>
        <dbReference type="Proteomes" id="UP000627292"/>
    </source>
</evidence>
<dbReference type="GO" id="GO:0017004">
    <property type="term" value="P:cytochrome complex assembly"/>
    <property type="evidence" value="ECO:0007669"/>
    <property type="project" value="UniProtKB-KW"/>
</dbReference>
<feature type="transmembrane region" description="Helical" evidence="6">
    <location>
        <begin position="1021"/>
        <end position="1039"/>
    </location>
</feature>
<feature type="domain" description="ResB-like" evidence="8">
    <location>
        <begin position="341"/>
        <end position="411"/>
    </location>
</feature>
<dbReference type="GO" id="GO:0005886">
    <property type="term" value="C:plasma membrane"/>
    <property type="evidence" value="ECO:0007669"/>
    <property type="project" value="TreeGrafter"/>
</dbReference>
<keyword evidence="2 6" id="KW-0812">Transmembrane</keyword>
<reference evidence="9" key="1">
    <citation type="journal article" date="2014" name="Int. J. Syst. Evol. Microbiol.">
        <title>Complete genome sequence of Corynebacterium casei LMG S-19264T (=DSM 44701T), isolated from a smear-ripened cheese.</title>
        <authorList>
            <consortium name="US DOE Joint Genome Institute (JGI-PGF)"/>
            <person name="Walter F."/>
            <person name="Albersmeier A."/>
            <person name="Kalinowski J."/>
            <person name="Ruckert C."/>
        </authorList>
    </citation>
    <scope>NUCLEOTIDE SEQUENCE</scope>
    <source>
        <strain evidence="9">CGMCC 1.15290</strain>
    </source>
</reference>
<dbReference type="EMBL" id="BMIB01000002">
    <property type="protein sequence ID" value="GGH63700.1"/>
    <property type="molecule type" value="Genomic_DNA"/>
</dbReference>
<dbReference type="Pfam" id="PF01578">
    <property type="entry name" value="Cytochrom_C_asm"/>
    <property type="match status" value="1"/>
</dbReference>
<evidence type="ECO:0000259" key="7">
    <source>
        <dbReference type="Pfam" id="PF01578"/>
    </source>
</evidence>
<comment type="caution">
    <text evidence="9">The sequence shown here is derived from an EMBL/GenBank/DDBJ whole genome shotgun (WGS) entry which is preliminary data.</text>
</comment>
<organism evidence="9 10">
    <name type="scientific">Filimonas zeae</name>
    <dbReference type="NCBI Taxonomy" id="1737353"/>
    <lineage>
        <taxon>Bacteria</taxon>
        <taxon>Pseudomonadati</taxon>
        <taxon>Bacteroidota</taxon>
        <taxon>Chitinophagia</taxon>
        <taxon>Chitinophagales</taxon>
        <taxon>Chitinophagaceae</taxon>
        <taxon>Filimonas</taxon>
    </lineage>
</organism>
<dbReference type="GO" id="GO:0020037">
    <property type="term" value="F:heme binding"/>
    <property type="evidence" value="ECO:0007669"/>
    <property type="project" value="InterPro"/>
</dbReference>
<protein>
    <submittedName>
        <fullName evidence="9">Cytochrome c biogenesis protein</fullName>
    </submittedName>
</protein>
<sequence length="1057" mass="118458">MGTLLLVFAVSMAVATFVENDYGTPVAKELIYNSWWFETVMVWLIINFLGNIGRYKLYRREKWPLLVFHLAFLFILIGAGITRYISYEGSMHIREGSREERFVSEATFFKIQISDGNNVQNYQDKKASFISGNVPLFFRMLKPGFSASYNFQNDKVKVELLDFIARAQDSILPQQNGAKVLHLVTTDDGQRQNIYIPSGSVKQVQGVEVGYNKATNEGIEITEDAKGDLQIKSPFAARYMVMATQQADTIKAVNVTEPMRLRALYTFNMGLAFVVPEFPQRGTIVHYEGDKKKDAFAPDLVVLGLKSNKAADTIAFYGGRGLTGYQANARLGNLKIALGYGSRYYYTPFFMYLKKFQLDKYPGSNSPSSYASDVVVMDGGAEMEHRIFMNHVLDYRGFRFFQTSYDPDEKGTILSVNHDVSGTIITYVGYALLFLGMFVTLFWKGTRFSILNQQLKSMAAKKVVTVLAVLLSVLSVAHAQAPAPAAPAQANAAEQQVDGKSFAAKINIDKKHAEAFGYLPVQNIDGRIEPANTLGLEILRKLNMHDDYHNLDANQFLLAITSQPFEWLYAPIIKINKRGGEELLKLTKANEEGLTCIMNLLKLDAAGDAHFLLEEEYHRSFAKKMAEQDLYDKEVIEINDKMQVVQALLNGMYLRVIPRPFDTNNTWDAWSFMQAPKNQGEKLVQAYCKAVLDARTSGNWQQADQLLKQIKDLQKIQASAIMPSDAKINWEVRFNAWNLFFKLMIFYTLAGTLLLLLSLAGLFKKSALITWGTRITIATLVVAALLQAFGLGVRWYVSGHEPWSNGYEAVMFISMIGLISGLALYKNRNSFIPAAGALIAVCLMGFAHGGAQMNPQITPLVPVLKSYWLMIHVAIITASYGFFGLSAVLGMMVLLLHIVNNKKNRHVIGESMRELTIVNEMSLTIGLFLLTVGTFLGGMWANESWGRYWSWDPKETWAFISVIVYAFVLHIRLIPGLGSKFLFNALALVCFSTVIMTYFGVNYYLSGLHSYAKGDPVPIPGWVYITIALVGAVIVTAYFRHRQLENSIEKKVVAPGK</sequence>
<dbReference type="InterPro" id="IPR017562">
    <property type="entry name" value="Cyt_c_biogenesis_CcsA"/>
</dbReference>
<feature type="transmembrane region" description="Helical" evidence="6">
    <location>
        <begin position="463"/>
        <end position="481"/>
    </location>
</feature>
<reference evidence="9" key="2">
    <citation type="submission" date="2020-09" db="EMBL/GenBank/DDBJ databases">
        <authorList>
            <person name="Sun Q."/>
            <person name="Zhou Y."/>
        </authorList>
    </citation>
    <scope>NUCLEOTIDE SEQUENCE</scope>
    <source>
        <strain evidence="9">CGMCC 1.15290</strain>
    </source>
</reference>
<accession>A0A917IW69</accession>
<dbReference type="Pfam" id="PF05140">
    <property type="entry name" value="ResB"/>
    <property type="match status" value="1"/>
</dbReference>
<feature type="transmembrane region" description="Helical" evidence="6">
    <location>
        <begin position="832"/>
        <end position="851"/>
    </location>
</feature>
<evidence type="ECO:0000256" key="5">
    <source>
        <dbReference type="ARBA" id="ARBA00023136"/>
    </source>
</evidence>
<evidence type="ECO:0000256" key="3">
    <source>
        <dbReference type="ARBA" id="ARBA00022748"/>
    </source>
</evidence>
<feature type="transmembrane region" description="Helical" evidence="6">
    <location>
        <begin position="981"/>
        <end position="1001"/>
    </location>
</feature>
<keyword evidence="5 6" id="KW-0472">Membrane</keyword>
<dbReference type="AlphaFoldDB" id="A0A917IW69"/>
<feature type="transmembrane region" description="Helical" evidence="6">
    <location>
        <begin position="424"/>
        <end position="443"/>
    </location>
</feature>
<keyword evidence="10" id="KW-1185">Reference proteome</keyword>
<feature type="transmembrane region" description="Helical" evidence="6">
    <location>
        <begin position="775"/>
        <end position="797"/>
    </location>
</feature>
<dbReference type="InterPro" id="IPR002541">
    <property type="entry name" value="Cyt_c_assembly"/>
</dbReference>
<dbReference type="InterPro" id="IPR007816">
    <property type="entry name" value="ResB-like_domain"/>
</dbReference>